<keyword evidence="3" id="KW-0963">Cytoplasm</keyword>
<evidence type="ECO:0000256" key="6">
    <source>
        <dbReference type="ARBA" id="ARBA00023212"/>
    </source>
</evidence>
<dbReference type="PROSITE" id="PS51263">
    <property type="entry name" value="ADF_H"/>
    <property type="match status" value="2"/>
</dbReference>
<comment type="caution">
    <text evidence="10">The sequence shown here is derived from an EMBL/GenBank/DDBJ whole genome shotgun (WGS) entry which is preliminary data.</text>
</comment>
<feature type="region of interest" description="Disordered" evidence="8">
    <location>
        <begin position="314"/>
        <end position="349"/>
    </location>
</feature>
<evidence type="ECO:0000256" key="8">
    <source>
        <dbReference type="SAM" id="MobiDB-lite"/>
    </source>
</evidence>
<dbReference type="Proteomes" id="UP000886653">
    <property type="component" value="Unassembled WGS sequence"/>
</dbReference>
<keyword evidence="6" id="KW-0206">Cytoskeleton</keyword>
<dbReference type="EMBL" id="MU167224">
    <property type="protein sequence ID" value="KAG0149895.1"/>
    <property type="molecule type" value="Genomic_DNA"/>
</dbReference>
<keyword evidence="4" id="KW-0677">Repeat</keyword>
<evidence type="ECO:0000256" key="5">
    <source>
        <dbReference type="ARBA" id="ARBA00023203"/>
    </source>
</evidence>
<sequence>MSAQSGISVSPELARDFAEAVSAGGNVRLLVVAIENELAVTKVSLPPHAGRSDVDDFELIDNVLEDEKPAYILYRLAEPEGGSWLFISYVPDVAKVREKMLYASTRATISRQLGGTHFRESIFATSKQDLTPKGYLAHLASCDAKPPMTLRERELADIKAAESLSTLPSGTEARSSNVWGAGGGSNVGIGLKWSSEAQEAFQTWCEQRGCKSVQFNIELGTETIVLSDNGTSDELRFPESQPSYTFYHFSPAPDQVPLQVFIYACPVNSPVKSRLVYSSSSNSVAGKVSEYGIQVSKKLETSDPDEINEDYIRSELGSLLTPSGHTEPTSHPPLGKPAFAKPARPGRRR</sequence>
<keyword evidence="5" id="KW-0009">Actin-binding</keyword>
<dbReference type="GO" id="GO:0051016">
    <property type="term" value="P:barbed-end actin filament capping"/>
    <property type="evidence" value="ECO:0007669"/>
    <property type="project" value="TreeGrafter"/>
</dbReference>
<organism evidence="10 11">
    <name type="scientific">Cronartium quercuum f. sp. fusiforme G11</name>
    <dbReference type="NCBI Taxonomy" id="708437"/>
    <lineage>
        <taxon>Eukaryota</taxon>
        <taxon>Fungi</taxon>
        <taxon>Dikarya</taxon>
        <taxon>Basidiomycota</taxon>
        <taxon>Pucciniomycotina</taxon>
        <taxon>Pucciniomycetes</taxon>
        <taxon>Pucciniales</taxon>
        <taxon>Coleosporiaceae</taxon>
        <taxon>Cronartium</taxon>
    </lineage>
</organism>
<dbReference type="CDD" id="cd11285">
    <property type="entry name" value="ADF_Twf-N_like"/>
    <property type="match status" value="1"/>
</dbReference>
<dbReference type="PANTHER" id="PTHR13759:SF1">
    <property type="entry name" value="TWINFILIN"/>
    <property type="match status" value="1"/>
</dbReference>
<dbReference type="SMART" id="SM00102">
    <property type="entry name" value="ADF"/>
    <property type="match status" value="2"/>
</dbReference>
<feature type="domain" description="ADF-H" evidence="9">
    <location>
        <begin position="6"/>
        <end position="140"/>
    </location>
</feature>
<dbReference type="InterPro" id="IPR029006">
    <property type="entry name" value="ADF-H/Gelsolin-like_dom_sf"/>
</dbReference>
<keyword evidence="11" id="KW-1185">Reference proteome</keyword>
<protein>
    <recommendedName>
        <fullName evidence="9">ADF-H domain-containing protein</fullName>
    </recommendedName>
</protein>
<dbReference type="GO" id="GO:0005884">
    <property type="term" value="C:actin filament"/>
    <property type="evidence" value="ECO:0007669"/>
    <property type="project" value="TreeGrafter"/>
</dbReference>
<dbReference type="Gene3D" id="3.40.20.10">
    <property type="entry name" value="Severin"/>
    <property type="match status" value="2"/>
</dbReference>
<evidence type="ECO:0000259" key="9">
    <source>
        <dbReference type="PROSITE" id="PS51263"/>
    </source>
</evidence>
<dbReference type="InterPro" id="IPR002108">
    <property type="entry name" value="ADF-H"/>
</dbReference>
<dbReference type="GO" id="GO:0005737">
    <property type="term" value="C:cytoplasm"/>
    <property type="evidence" value="ECO:0007669"/>
    <property type="project" value="TreeGrafter"/>
</dbReference>
<evidence type="ECO:0000256" key="7">
    <source>
        <dbReference type="ARBA" id="ARBA00038532"/>
    </source>
</evidence>
<feature type="domain" description="ADF-H" evidence="9">
    <location>
        <begin position="188"/>
        <end position="317"/>
    </location>
</feature>
<reference evidence="10" key="1">
    <citation type="submission" date="2013-11" db="EMBL/GenBank/DDBJ databases">
        <title>Genome sequence of the fusiform rust pathogen reveals effectors for host alternation and coevolution with pine.</title>
        <authorList>
            <consortium name="DOE Joint Genome Institute"/>
            <person name="Smith K."/>
            <person name="Pendleton A."/>
            <person name="Kubisiak T."/>
            <person name="Anderson C."/>
            <person name="Salamov A."/>
            <person name="Aerts A."/>
            <person name="Riley R."/>
            <person name="Clum A."/>
            <person name="Lindquist E."/>
            <person name="Ence D."/>
            <person name="Campbell M."/>
            <person name="Kronenberg Z."/>
            <person name="Feau N."/>
            <person name="Dhillon B."/>
            <person name="Hamelin R."/>
            <person name="Burleigh J."/>
            <person name="Smith J."/>
            <person name="Yandell M."/>
            <person name="Nelson C."/>
            <person name="Grigoriev I."/>
            <person name="Davis J."/>
        </authorList>
    </citation>
    <scope>NUCLEOTIDE SEQUENCE</scope>
    <source>
        <strain evidence="10">G11</strain>
    </source>
</reference>
<comment type="similarity">
    <text evidence="2">Belongs to the actin-binding proteins ADF family. Twinfilin subfamily.</text>
</comment>
<dbReference type="PANTHER" id="PTHR13759">
    <property type="entry name" value="TWINFILIN"/>
    <property type="match status" value="1"/>
</dbReference>
<dbReference type="AlphaFoldDB" id="A0A9P6NMK1"/>
<evidence type="ECO:0000313" key="11">
    <source>
        <dbReference type="Proteomes" id="UP000886653"/>
    </source>
</evidence>
<name>A0A9P6NMK1_9BASI</name>
<evidence type="ECO:0000256" key="3">
    <source>
        <dbReference type="ARBA" id="ARBA00022490"/>
    </source>
</evidence>
<evidence type="ECO:0000256" key="2">
    <source>
        <dbReference type="ARBA" id="ARBA00009557"/>
    </source>
</evidence>
<dbReference type="InterPro" id="IPR028458">
    <property type="entry name" value="Twinfilin"/>
</dbReference>
<dbReference type="GO" id="GO:0003785">
    <property type="term" value="F:actin monomer binding"/>
    <property type="evidence" value="ECO:0007669"/>
    <property type="project" value="TreeGrafter"/>
</dbReference>
<dbReference type="GO" id="GO:0030042">
    <property type="term" value="P:actin filament depolymerization"/>
    <property type="evidence" value="ECO:0007669"/>
    <property type="project" value="TreeGrafter"/>
</dbReference>
<dbReference type="SUPFAM" id="SSF55753">
    <property type="entry name" value="Actin depolymerizing proteins"/>
    <property type="match status" value="2"/>
</dbReference>
<proteinExistence type="inferred from homology"/>
<evidence type="ECO:0000256" key="1">
    <source>
        <dbReference type="ARBA" id="ARBA00004245"/>
    </source>
</evidence>
<dbReference type="Pfam" id="PF00241">
    <property type="entry name" value="Cofilin_ADF"/>
    <property type="match status" value="2"/>
</dbReference>
<dbReference type="FunFam" id="3.40.20.10:FF:000042">
    <property type="entry name" value="Actin depolymerizing protein"/>
    <property type="match status" value="1"/>
</dbReference>
<comment type="subcellular location">
    <subcellularLocation>
        <location evidence="1">Cytoplasm</location>
        <location evidence="1">Cytoskeleton</location>
    </subcellularLocation>
</comment>
<feature type="compositionally biased region" description="Polar residues" evidence="8">
    <location>
        <begin position="320"/>
        <end position="329"/>
    </location>
</feature>
<gene>
    <name evidence="10" type="ORF">CROQUDRAFT_653206</name>
</gene>
<dbReference type="OrthoDB" id="10006997at2759"/>
<dbReference type="GO" id="GO:0051015">
    <property type="term" value="F:actin filament binding"/>
    <property type="evidence" value="ECO:0007669"/>
    <property type="project" value="TreeGrafter"/>
</dbReference>
<evidence type="ECO:0000313" key="10">
    <source>
        <dbReference type="EMBL" id="KAG0149895.1"/>
    </source>
</evidence>
<comment type="subunit">
    <text evidence="7">Interacts with G-actin; ADP-actin form.</text>
</comment>
<accession>A0A9P6NMK1</accession>
<evidence type="ECO:0000256" key="4">
    <source>
        <dbReference type="ARBA" id="ARBA00022737"/>
    </source>
</evidence>